<organism evidence="11 12">
    <name type="scientific">Candidatus Doudnabacteria bacterium RIFCSPHIGHO2_01_FULL_49_9</name>
    <dbReference type="NCBI Taxonomy" id="1817827"/>
    <lineage>
        <taxon>Bacteria</taxon>
        <taxon>Candidatus Doudnaibacteriota</taxon>
    </lineage>
</organism>
<keyword evidence="5" id="KW-0808">Transferase</keyword>
<keyword evidence="8" id="KW-0067">ATP-binding</keyword>
<evidence type="ECO:0000313" key="12">
    <source>
        <dbReference type="Proteomes" id="UP000176339"/>
    </source>
</evidence>
<evidence type="ECO:0000313" key="11">
    <source>
        <dbReference type="EMBL" id="OGE82572.1"/>
    </source>
</evidence>
<dbReference type="NCBIfam" id="TIGR02173">
    <property type="entry name" value="cyt_kin_arch"/>
    <property type="match status" value="1"/>
</dbReference>
<gene>
    <name evidence="11" type="ORF">A2846_00390</name>
</gene>
<evidence type="ECO:0000256" key="6">
    <source>
        <dbReference type="ARBA" id="ARBA00022741"/>
    </source>
</evidence>
<dbReference type="InterPro" id="IPR011892">
    <property type="entry name" value="Cyt_kin_arch"/>
</dbReference>
<dbReference type="SUPFAM" id="SSF52540">
    <property type="entry name" value="P-loop containing nucleoside triphosphate hydrolases"/>
    <property type="match status" value="1"/>
</dbReference>
<keyword evidence="4" id="KW-0963">Cytoplasm</keyword>
<accession>A0A1F5NY94</accession>
<comment type="catalytic activity">
    <reaction evidence="9">
        <text>dCMP + ATP = dCDP + ADP</text>
        <dbReference type="Rhea" id="RHEA:25094"/>
        <dbReference type="ChEBI" id="CHEBI:30616"/>
        <dbReference type="ChEBI" id="CHEBI:57566"/>
        <dbReference type="ChEBI" id="CHEBI:58593"/>
        <dbReference type="ChEBI" id="CHEBI:456216"/>
        <dbReference type="EC" id="2.7.4.25"/>
    </reaction>
</comment>
<dbReference type="GO" id="GO:0005737">
    <property type="term" value="C:cytoplasm"/>
    <property type="evidence" value="ECO:0007669"/>
    <property type="project" value="UniProtKB-SubCell"/>
</dbReference>
<dbReference type="InterPro" id="IPR027417">
    <property type="entry name" value="P-loop_NTPase"/>
</dbReference>
<dbReference type="InterPro" id="IPR011994">
    <property type="entry name" value="Cytidylate_kinase_dom"/>
</dbReference>
<dbReference type="AlphaFoldDB" id="A0A1F5NY94"/>
<evidence type="ECO:0000256" key="5">
    <source>
        <dbReference type="ARBA" id="ARBA00022679"/>
    </source>
</evidence>
<comment type="catalytic activity">
    <reaction evidence="10">
        <text>CMP + ATP = CDP + ADP</text>
        <dbReference type="Rhea" id="RHEA:11600"/>
        <dbReference type="ChEBI" id="CHEBI:30616"/>
        <dbReference type="ChEBI" id="CHEBI:58069"/>
        <dbReference type="ChEBI" id="CHEBI:60377"/>
        <dbReference type="ChEBI" id="CHEBI:456216"/>
        <dbReference type="EC" id="2.7.4.25"/>
    </reaction>
</comment>
<dbReference type="Gene3D" id="3.40.50.300">
    <property type="entry name" value="P-loop containing nucleotide triphosphate hydrolases"/>
    <property type="match status" value="1"/>
</dbReference>
<protein>
    <recommendedName>
        <fullName evidence="3">(d)CMP kinase</fullName>
        <ecNumber evidence="3">2.7.4.25</ecNumber>
    </recommendedName>
</protein>
<evidence type="ECO:0000256" key="8">
    <source>
        <dbReference type="ARBA" id="ARBA00022840"/>
    </source>
</evidence>
<sequence length="187" mass="21201">MTKKHIITIAGLPGSGKSSTAQGVATMLGYEHFSSGDLFRKMAAERGISVEEMNYAAEKQQQIDRDVDEMLVKMGKEKNNLVIDSRMAFHWMPRSFKVFLDLDLDTAAQRTLANIQKKGRVSQEGSSFEDVREKTAQRLVSEKKRYYNLYGVDVTDKKHFDLVIDTGKQDLQSVVSIVVEGYQKWLS</sequence>
<evidence type="ECO:0000256" key="10">
    <source>
        <dbReference type="ARBA" id="ARBA00048478"/>
    </source>
</evidence>
<comment type="caution">
    <text evidence="11">The sequence shown here is derived from an EMBL/GenBank/DDBJ whole genome shotgun (WGS) entry which is preliminary data.</text>
</comment>
<dbReference type="Pfam" id="PF13207">
    <property type="entry name" value="AAA_17"/>
    <property type="match status" value="1"/>
</dbReference>
<keyword evidence="6" id="KW-0547">Nucleotide-binding</keyword>
<dbReference type="Proteomes" id="UP000176339">
    <property type="component" value="Unassembled WGS sequence"/>
</dbReference>
<dbReference type="CDD" id="cd02020">
    <property type="entry name" value="CMPK"/>
    <property type="match status" value="1"/>
</dbReference>
<dbReference type="EMBL" id="MFEN01000068">
    <property type="protein sequence ID" value="OGE82572.1"/>
    <property type="molecule type" value="Genomic_DNA"/>
</dbReference>
<evidence type="ECO:0000256" key="3">
    <source>
        <dbReference type="ARBA" id="ARBA00012906"/>
    </source>
</evidence>
<comment type="subcellular location">
    <subcellularLocation>
        <location evidence="1">Cytoplasm</location>
    </subcellularLocation>
</comment>
<evidence type="ECO:0000256" key="4">
    <source>
        <dbReference type="ARBA" id="ARBA00022490"/>
    </source>
</evidence>
<dbReference type="GO" id="GO:0036431">
    <property type="term" value="F:dCMP kinase activity"/>
    <property type="evidence" value="ECO:0007669"/>
    <property type="project" value="InterPro"/>
</dbReference>
<dbReference type="GO" id="GO:0036430">
    <property type="term" value="F:CMP kinase activity"/>
    <property type="evidence" value="ECO:0007669"/>
    <property type="project" value="RHEA"/>
</dbReference>
<evidence type="ECO:0000256" key="9">
    <source>
        <dbReference type="ARBA" id="ARBA00047615"/>
    </source>
</evidence>
<keyword evidence="7" id="KW-0418">Kinase</keyword>
<evidence type="ECO:0000256" key="2">
    <source>
        <dbReference type="ARBA" id="ARBA00011005"/>
    </source>
</evidence>
<evidence type="ECO:0000256" key="1">
    <source>
        <dbReference type="ARBA" id="ARBA00004496"/>
    </source>
</evidence>
<dbReference type="EC" id="2.7.4.25" evidence="3"/>
<evidence type="ECO:0000256" key="7">
    <source>
        <dbReference type="ARBA" id="ARBA00022777"/>
    </source>
</evidence>
<dbReference type="GO" id="GO:0005524">
    <property type="term" value="F:ATP binding"/>
    <property type="evidence" value="ECO:0007669"/>
    <property type="project" value="UniProtKB-KW"/>
</dbReference>
<name>A0A1F5NY94_9BACT</name>
<proteinExistence type="inferred from homology"/>
<comment type="similarity">
    <text evidence="2">Belongs to the cytidylate kinase family. Type 2 subfamily.</text>
</comment>
<reference evidence="11 12" key="1">
    <citation type="journal article" date="2016" name="Nat. Commun.">
        <title>Thousands of microbial genomes shed light on interconnected biogeochemical processes in an aquifer system.</title>
        <authorList>
            <person name="Anantharaman K."/>
            <person name="Brown C.T."/>
            <person name="Hug L.A."/>
            <person name="Sharon I."/>
            <person name="Castelle C.J."/>
            <person name="Probst A.J."/>
            <person name="Thomas B.C."/>
            <person name="Singh A."/>
            <person name="Wilkins M.J."/>
            <person name="Karaoz U."/>
            <person name="Brodie E.L."/>
            <person name="Williams K.H."/>
            <person name="Hubbard S.S."/>
            <person name="Banfield J.F."/>
        </authorList>
    </citation>
    <scope>NUCLEOTIDE SEQUENCE [LARGE SCALE GENOMIC DNA]</scope>
</reference>